<feature type="binding site" evidence="13">
    <location>
        <position position="182"/>
    </location>
    <ligand>
        <name>NADP(+)</name>
        <dbReference type="ChEBI" id="CHEBI:58349"/>
    </ligand>
</feature>
<dbReference type="EMBL" id="FWZT01000002">
    <property type="protein sequence ID" value="SME93793.1"/>
    <property type="molecule type" value="Genomic_DNA"/>
</dbReference>
<dbReference type="InterPro" id="IPR004794">
    <property type="entry name" value="Eubact_RibD"/>
</dbReference>
<dbReference type="GO" id="GO:0009231">
    <property type="term" value="P:riboflavin biosynthetic process"/>
    <property type="evidence" value="ECO:0007669"/>
    <property type="project" value="UniProtKB-UniPathway"/>
</dbReference>
<evidence type="ECO:0000256" key="12">
    <source>
        <dbReference type="PIRSR" id="PIRSR006769-1"/>
    </source>
</evidence>
<evidence type="ECO:0000256" key="7">
    <source>
        <dbReference type="ARBA" id="ARBA00013173"/>
    </source>
</evidence>
<dbReference type="InterPro" id="IPR002125">
    <property type="entry name" value="CMP_dCMP_dom"/>
</dbReference>
<comment type="similarity">
    <text evidence="5">In the C-terminal section; belongs to the HTP reductase family.</text>
</comment>
<comment type="function">
    <text evidence="1">Converts 2,5-diamino-6-(ribosylamino)-4(3h)-pyrimidinone 5'-phosphate into 5-amino-6-(ribosylamino)-2,4(1h,3h)-pyrimidinedione 5'-phosphate.</text>
</comment>
<evidence type="ECO:0000256" key="4">
    <source>
        <dbReference type="ARBA" id="ARBA00005259"/>
    </source>
</evidence>
<feature type="binding site" evidence="13">
    <location>
        <position position="232"/>
    </location>
    <ligand>
        <name>substrate</name>
    </ligand>
</feature>
<feature type="domain" description="CMP/dCMP-type deaminase" evidence="15">
    <location>
        <begin position="28"/>
        <end position="151"/>
    </location>
</feature>
<evidence type="ECO:0000313" key="17">
    <source>
        <dbReference type="Proteomes" id="UP000192907"/>
    </source>
</evidence>
<feature type="binding site" evidence="13">
    <location>
        <position position="330"/>
    </location>
    <ligand>
        <name>substrate</name>
    </ligand>
</feature>
<evidence type="ECO:0000256" key="5">
    <source>
        <dbReference type="ARBA" id="ARBA00007417"/>
    </source>
</evidence>
<feature type="binding site" evidence="13">
    <location>
        <position position="224"/>
    </location>
    <ligand>
        <name>NADP(+)</name>
        <dbReference type="ChEBI" id="CHEBI:58349"/>
    </ligand>
</feature>
<keyword evidence="17" id="KW-1185">Reference proteome</keyword>
<feature type="active site" description="Proton donor" evidence="12">
    <location>
        <position position="79"/>
    </location>
</feature>
<dbReference type="NCBIfam" id="TIGR00326">
    <property type="entry name" value="eubact_ribD"/>
    <property type="match status" value="1"/>
</dbReference>
<evidence type="ECO:0000256" key="11">
    <source>
        <dbReference type="ARBA" id="ARBA00023268"/>
    </source>
</evidence>
<dbReference type="EC" id="1.1.1.193" evidence="7"/>
<dbReference type="SUPFAM" id="SSF53927">
    <property type="entry name" value="Cytidine deaminase-like"/>
    <property type="match status" value="1"/>
</dbReference>
<dbReference type="EC" id="3.5.4.26" evidence="6"/>
<evidence type="ECO:0000256" key="2">
    <source>
        <dbReference type="ARBA" id="ARBA00004882"/>
    </source>
</evidence>
<dbReference type="AlphaFoldDB" id="A0A1Y6B6T2"/>
<dbReference type="Gene3D" id="3.40.140.10">
    <property type="entry name" value="Cytidine Deaminase, domain 2"/>
    <property type="match status" value="1"/>
</dbReference>
<dbReference type="GO" id="GO:0046872">
    <property type="term" value="F:metal ion binding"/>
    <property type="evidence" value="ECO:0007669"/>
    <property type="project" value="UniProtKB-KW"/>
</dbReference>
<evidence type="ECO:0000256" key="1">
    <source>
        <dbReference type="ARBA" id="ARBA00002151"/>
    </source>
</evidence>
<gene>
    <name evidence="16" type="ORF">SAMN06296036_10255</name>
</gene>
<dbReference type="InterPro" id="IPR016193">
    <property type="entry name" value="Cytidine_deaminase-like"/>
</dbReference>
<dbReference type="CDD" id="cd01284">
    <property type="entry name" value="Riboflavin_deaminase-reductase"/>
    <property type="match status" value="1"/>
</dbReference>
<dbReference type="InterPro" id="IPR024072">
    <property type="entry name" value="DHFR-like_dom_sf"/>
</dbReference>
<dbReference type="GO" id="GO:0008703">
    <property type="term" value="F:5-amino-6-(5-phosphoribosylamino)uracil reductase activity"/>
    <property type="evidence" value="ECO:0007669"/>
    <property type="project" value="UniProtKB-EC"/>
</dbReference>
<keyword evidence="11" id="KW-0511">Multifunctional enzyme</keyword>
<protein>
    <recommendedName>
        <fullName evidence="8">Riboflavin biosynthesis protein RibD</fullName>
        <ecNumber evidence="7">1.1.1.193</ecNumber>
        <ecNumber evidence="6">3.5.4.26</ecNumber>
    </recommendedName>
</protein>
<feature type="binding site" evidence="13">
    <location>
        <position position="212"/>
    </location>
    <ligand>
        <name>substrate</name>
    </ligand>
</feature>
<sequence>MVLDHYGYGLGGWVPGTAMDYQSGFTAGSDLYWMAMALAEGMKAVGKAPPNPIVGCVFVKDQKLLAKGATEEFGGRHGERVAASRLKEGEARGGTVYVTLEPCCHTGKQPPCAQLLVELGIKRCVMAMVDPFHKVNGRGIRYLEKHGVKVEVGVMAKEAMAWHLPFLFSSHYRRPLLVGKWAQTFDGHLADDQGGSQWISGQESRAYTHFLRQKYDAIMVGSGTVIADIPSLNVRDCRGPINRSPVKIIIDPKGRILSIDSEIQRHLIRKTFAGEPTIYCGPEHKSSWLSHVDMVHSIELKGPIDADLVARLNDCYQSLKDRPLQSIFVEGGPSLLNRLIGQGLIDVFHTFQRPSILGGHENRLGTAGKEPQRRLMAEKQDLYLLASIVLGQDIVVESLSQALANDIWKPGLESLHQSHR</sequence>
<evidence type="ECO:0000256" key="6">
    <source>
        <dbReference type="ARBA" id="ARBA00012766"/>
    </source>
</evidence>
<dbReference type="GO" id="GO:0008835">
    <property type="term" value="F:diaminohydroxyphosphoribosylaminopyrimidine deaminase activity"/>
    <property type="evidence" value="ECO:0007669"/>
    <property type="project" value="UniProtKB-EC"/>
</dbReference>
<dbReference type="PANTHER" id="PTHR38011:SF7">
    <property type="entry name" value="2,5-DIAMINO-6-RIBOSYLAMINO-4(3H)-PYRIMIDINONE 5'-PHOSPHATE REDUCTASE"/>
    <property type="match status" value="1"/>
</dbReference>
<feature type="binding site" evidence="13">
    <location>
        <position position="228"/>
    </location>
    <ligand>
        <name>NADP(+)</name>
        <dbReference type="ChEBI" id="CHEBI:58349"/>
    </ligand>
</feature>
<feature type="binding site" evidence="13">
    <location>
        <position position="196"/>
    </location>
    <ligand>
        <name>substrate</name>
    </ligand>
</feature>
<name>A0A1Y6B6T2_9BACT</name>
<comment type="cofactor">
    <cofactor evidence="14">
        <name>Zn(2+)</name>
        <dbReference type="ChEBI" id="CHEBI:29105"/>
    </cofactor>
    <text evidence="14">Binds 1 zinc ion.</text>
</comment>
<evidence type="ECO:0000256" key="13">
    <source>
        <dbReference type="PIRSR" id="PIRSR006769-2"/>
    </source>
</evidence>
<dbReference type="InterPro" id="IPR002734">
    <property type="entry name" value="RibDG_C"/>
</dbReference>
<dbReference type="Gene3D" id="3.40.430.10">
    <property type="entry name" value="Dihydrofolate Reductase, subunit A"/>
    <property type="match status" value="1"/>
</dbReference>
<keyword evidence="10" id="KW-0560">Oxidoreductase</keyword>
<feature type="binding site" evidence="14">
    <location>
        <position position="103"/>
    </location>
    <ligand>
        <name>Zn(2+)</name>
        <dbReference type="ChEBI" id="CHEBI:29105"/>
        <note>catalytic</note>
    </ligand>
</feature>
<feature type="binding site" evidence="13">
    <location>
        <position position="198"/>
    </location>
    <ligand>
        <name>NADP(+)</name>
        <dbReference type="ChEBI" id="CHEBI:58349"/>
    </ligand>
</feature>
<feature type="binding site" evidence="14">
    <location>
        <position position="77"/>
    </location>
    <ligand>
        <name>Zn(2+)</name>
        <dbReference type="ChEBI" id="CHEBI:29105"/>
        <note>catalytic</note>
    </ligand>
</feature>
<dbReference type="PANTHER" id="PTHR38011">
    <property type="entry name" value="DIHYDROFOLATE REDUCTASE FAMILY PROTEIN (AFU_ORTHOLOGUE AFUA_8G06820)"/>
    <property type="match status" value="1"/>
</dbReference>
<dbReference type="PROSITE" id="PS51747">
    <property type="entry name" value="CYT_DCMP_DEAMINASES_2"/>
    <property type="match status" value="1"/>
</dbReference>
<proteinExistence type="inferred from homology"/>
<accession>A0A1Y6B6T2</accession>
<dbReference type="Pfam" id="PF01872">
    <property type="entry name" value="RibD_C"/>
    <property type="match status" value="1"/>
</dbReference>
<dbReference type="Pfam" id="PF00383">
    <property type="entry name" value="dCMP_cyt_deam_1"/>
    <property type="match status" value="1"/>
</dbReference>
<evidence type="ECO:0000259" key="15">
    <source>
        <dbReference type="PROSITE" id="PS51747"/>
    </source>
</evidence>
<evidence type="ECO:0000256" key="3">
    <source>
        <dbReference type="ARBA" id="ARBA00004910"/>
    </source>
</evidence>
<evidence type="ECO:0000256" key="10">
    <source>
        <dbReference type="ARBA" id="ARBA00023002"/>
    </source>
</evidence>
<evidence type="ECO:0000256" key="9">
    <source>
        <dbReference type="ARBA" id="ARBA00022857"/>
    </source>
</evidence>
<reference evidence="17" key="1">
    <citation type="submission" date="2017-04" db="EMBL/GenBank/DDBJ databases">
        <authorList>
            <person name="Varghese N."/>
            <person name="Submissions S."/>
        </authorList>
    </citation>
    <scope>NUCLEOTIDE SEQUENCE [LARGE SCALE GENOMIC DNA]</scope>
    <source>
        <strain evidence="17">RKEM611</strain>
    </source>
</reference>
<organism evidence="16 17">
    <name type="scientific">Pseudobacteriovorax antillogorgiicola</name>
    <dbReference type="NCBI Taxonomy" id="1513793"/>
    <lineage>
        <taxon>Bacteria</taxon>
        <taxon>Pseudomonadati</taxon>
        <taxon>Bdellovibrionota</taxon>
        <taxon>Oligoflexia</taxon>
        <taxon>Oligoflexales</taxon>
        <taxon>Pseudobacteriovoracaceae</taxon>
        <taxon>Pseudobacteriovorax</taxon>
    </lineage>
</organism>
<evidence type="ECO:0000256" key="8">
    <source>
        <dbReference type="ARBA" id="ARBA00019930"/>
    </source>
</evidence>
<keyword evidence="14" id="KW-0479">Metal-binding</keyword>
<dbReference type="PIRSF" id="PIRSF006769">
    <property type="entry name" value="RibD"/>
    <property type="match status" value="1"/>
</dbReference>
<feature type="binding site" evidence="13">
    <location>
        <position position="235"/>
    </location>
    <ligand>
        <name>substrate</name>
    </ligand>
</feature>
<feature type="binding site" evidence="14">
    <location>
        <position position="112"/>
    </location>
    <ligand>
        <name>Zn(2+)</name>
        <dbReference type="ChEBI" id="CHEBI:29105"/>
        <note>catalytic</note>
    </ligand>
</feature>
<dbReference type="SUPFAM" id="SSF53597">
    <property type="entry name" value="Dihydrofolate reductase-like"/>
    <property type="match status" value="1"/>
</dbReference>
<comment type="pathway">
    <text evidence="2">Cofactor biosynthesis; riboflavin biosynthesis; 5-amino-6-(D-ribitylamino)uracil from GTP: step 2/4.</text>
</comment>
<dbReference type="InterPro" id="IPR050765">
    <property type="entry name" value="Riboflavin_Biosynth_HTPR"/>
</dbReference>
<comment type="similarity">
    <text evidence="4">In the N-terminal section; belongs to the cytidine and deoxycytidylate deaminase family.</text>
</comment>
<dbReference type="STRING" id="1513793.SAMN06296036_10255"/>
<dbReference type="UniPathway" id="UPA00275">
    <property type="reaction ID" value="UER00401"/>
</dbReference>
<comment type="pathway">
    <text evidence="3">Cofactor biosynthesis; riboflavin biosynthesis; 5-amino-6-(D-ribitylamino)uracil from GTP: step 3/4.</text>
</comment>
<keyword evidence="9 13" id="KW-0521">NADP</keyword>
<evidence type="ECO:0000313" key="16">
    <source>
        <dbReference type="EMBL" id="SME93793.1"/>
    </source>
</evidence>
<evidence type="ECO:0000256" key="14">
    <source>
        <dbReference type="PIRSR" id="PIRSR006769-3"/>
    </source>
</evidence>
<keyword evidence="14" id="KW-0862">Zinc</keyword>
<dbReference type="Proteomes" id="UP000192907">
    <property type="component" value="Unassembled WGS sequence"/>
</dbReference>